<gene>
    <name evidence="2" type="ORF">JG687_00015208</name>
</gene>
<dbReference type="EMBL" id="JAENGZ010001321">
    <property type="protein sequence ID" value="KAG6948886.1"/>
    <property type="molecule type" value="Genomic_DNA"/>
</dbReference>
<dbReference type="AlphaFoldDB" id="A0A8T1TV73"/>
<dbReference type="Proteomes" id="UP000688947">
    <property type="component" value="Unassembled WGS sequence"/>
</dbReference>
<reference evidence="2" key="1">
    <citation type="submission" date="2021-01" db="EMBL/GenBank/DDBJ databases">
        <title>Phytophthora aleatoria, a newly-described species from Pinus radiata is distinct from Phytophthora cactorum isolates based on comparative genomics.</title>
        <authorList>
            <person name="Mcdougal R."/>
            <person name="Panda P."/>
            <person name="Williams N."/>
            <person name="Studholme D.J."/>
        </authorList>
    </citation>
    <scope>NUCLEOTIDE SEQUENCE</scope>
    <source>
        <strain evidence="2">NZFS 3830</strain>
    </source>
</reference>
<proteinExistence type="predicted"/>
<feature type="region of interest" description="Disordered" evidence="1">
    <location>
        <begin position="64"/>
        <end position="83"/>
    </location>
</feature>
<protein>
    <recommendedName>
        <fullName evidence="4">Zinc finger C2HC5-type domain-containing protein</fullName>
    </recommendedName>
</protein>
<evidence type="ECO:0000313" key="2">
    <source>
        <dbReference type="EMBL" id="KAG6948886.1"/>
    </source>
</evidence>
<feature type="compositionally biased region" description="Basic residues" evidence="1">
    <location>
        <begin position="237"/>
        <end position="246"/>
    </location>
</feature>
<evidence type="ECO:0000313" key="3">
    <source>
        <dbReference type="Proteomes" id="UP000688947"/>
    </source>
</evidence>
<organism evidence="2 3">
    <name type="scientific">Phytophthora cactorum</name>
    <dbReference type="NCBI Taxonomy" id="29920"/>
    <lineage>
        <taxon>Eukaryota</taxon>
        <taxon>Sar</taxon>
        <taxon>Stramenopiles</taxon>
        <taxon>Oomycota</taxon>
        <taxon>Peronosporomycetes</taxon>
        <taxon>Peronosporales</taxon>
        <taxon>Peronosporaceae</taxon>
        <taxon>Phytophthora</taxon>
    </lineage>
</organism>
<evidence type="ECO:0000256" key="1">
    <source>
        <dbReference type="SAM" id="MobiDB-lite"/>
    </source>
</evidence>
<name>A0A8T1TV73_9STRA</name>
<comment type="caution">
    <text evidence="2">The sequence shown here is derived from an EMBL/GenBank/DDBJ whole genome shotgun (WGS) entry which is preliminary data.</text>
</comment>
<feature type="region of interest" description="Disordered" evidence="1">
    <location>
        <begin position="232"/>
        <end position="258"/>
    </location>
</feature>
<dbReference type="VEuPathDB" id="FungiDB:PC110_g7238"/>
<dbReference type="OrthoDB" id="338816at2759"/>
<sequence length="419" mass="46405">MDTETKVWLKTELVSALGFAEVDEIVNYITTTFHSKQEASSYLIELLGIPADRAEHISTRLFSSKPSAANPDKGEAVATAREQEGLVPRPTAVNSRLKPSKKGKKGAAALLNNALIINCLCCGRIEYNGARRCAFCDTELRYEADAATADQAAQQHMEELVRLDETGADRTRVLDAEQYFYDEEQIEKHESDGPSSARRPITMALDLDNRQFVDVKISRNEQLARAAREVVDGVQRKMSKGKRGKGSLHQQTEAPPASGGLREALVVVDDSYNLVFVYSSERTCVANTDLKLGDSHLQIYPRRAATPPRTRSRLERPRSTIPAVYPAMSTTVSAAKGLNALQRHVAAAESSSQCSAPANPLWDFYACGLVDENDECSDGEDTEDELETQDWIQFQRQRAQARLANACQREARVMRTAKH</sequence>
<accession>A0A8T1TV73</accession>
<dbReference type="VEuPathDB" id="FungiDB:PC110_g7239"/>
<evidence type="ECO:0008006" key="4">
    <source>
        <dbReference type="Google" id="ProtNLM"/>
    </source>
</evidence>